<keyword evidence="1" id="KW-0472">Membrane</keyword>
<evidence type="ECO:0000256" key="1">
    <source>
        <dbReference type="SAM" id="Phobius"/>
    </source>
</evidence>
<protein>
    <submittedName>
        <fullName evidence="3">Putative membrane protein</fullName>
    </submittedName>
</protein>
<feature type="domain" description="Type IV / VI secretion system DotU" evidence="2">
    <location>
        <begin position="11"/>
        <end position="205"/>
    </location>
</feature>
<evidence type="ECO:0000313" key="3">
    <source>
        <dbReference type="EMBL" id="KPD02827.1"/>
    </source>
</evidence>
<dbReference type="NCBIfam" id="NF038239">
    <property type="entry name" value="T6SS_TssL_short"/>
    <property type="match status" value="1"/>
</dbReference>
<comment type="caution">
    <text evidence="3">The sequence shown here is derived from an EMBL/GenBank/DDBJ whole genome shotgun (WGS) entry which is preliminary data.</text>
</comment>
<proteinExistence type="predicted"/>
<keyword evidence="4" id="KW-1185">Reference proteome</keyword>
<keyword evidence="1" id="KW-1133">Transmembrane helix</keyword>
<organism evidence="3 4">
    <name type="scientific">Moellerella wisconsensis ATCC 35017</name>
    <dbReference type="NCBI Taxonomy" id="1354267"/>
    <lineage>
        <taxon>Bacteria</taxon>
        <taxon>Pseudomonadati</taxon>
        <taxon>Pseudomonadota</taxon>
        <taxon>Gammaproteobacteria</taxon>
        <taxon>Enterobacterales</taxon>
        <taxon>Morganellaceae</taxon>
        <taxon>Moellerella</taxon>
    </lineage>
</organism>
<dbReference type="OrthoDB" id="6998040at2"/>
<evidence type="ECO:0000259" key="2">
    <source>
        <dbReference type="Pfam" id="PF09850"/>
    </source>
</evidence>
<accession>A0A0N0Z7U7</accession>
<dbReference type="PANTHER" id="PTHR38033">
    <property type="entry name" value="MEMBRANE PROTEIN-RELATED"/>
    <property type="match status" value="1"/>
</dbReference>
<dbReference type="RefSeq" id="WP_053908370.1">
    <property type="nucleotide sequence ID" value="NZ_CAWMUS010000018.1"/>
</dbReference>
<gene>
    <name evidence="3" type="ORF">M992_1984</name>
</gene>
<dbReference type="AlphaFoldDB" id="A0A0N0Z7U7"/>
<feature type="transmembrane region" description="Helical" evidence="1">
    <location>
        <begin position="185"/>
        <end position="204"/>
    </location>
</feature>
<dbReference type="PANTHER" id="PTHR38033:SF1">
    <property type="entry name" value="DOTU FAMILY TYPE IV_VI SECRETION SYSTEM PROTEIN"/>
    <property type="match status" value="1"/>
</dbReference>
<reference evidence="3 4" key="1">
    <citation type="submission" date="2015-07" db="EMBL/GenBank/DDBJ databases">
        <title>ATOL: Assembling a taxonomically balanced genome-scale reconstruction of the evolutionary history of the Enterobacteriaceae.</title>
        <authorList>
            <person name="Plunkett G.III."/>
            <person name="Neeno-Eckwall E.C."/>
            <person name="Glasner J.D."/>
            <person name="Perna N.T."/>
        </authorList>
    </citation>
    <scope>NUCLEOTIDE SEQUENCE [LARGE SCALE GENOMIC DNA]</scope>
    <source>
        <strain evidence="3 4">ATCC 35017</strain>
    </source>
</reference>
<dbReference type="InterPro" id="IPR038522">
    <property type="entry name" value="T4/T6SS_DotU_sf"/>
</dbReference>
<dbReference type="Proteomes" id="UP000053226">
    <property type="component" value="Unassembled WGS sequence"/>
</dbReference>
<name>A0A0N0Z7U7_9GAMM</name>
<dbReference type="InterPro" id="IPR017732">
    <property type="entry name" value="T4/T6SS_DotU"/>
</dbReference>
<keyword evidence="1" id="KW-0812">Transmembrane</keyword>
<dbReference type="NCBIfam" id="TIGR03349">
    <property type="entry name" value="IV_VI_DotU"/>
    <property type="match status" value="1"/>
</dbReference>
<evidence type="ECO:0000313" key="4">
    <source>
        <dbReference type="Proteomes" id="UP000053226"/>
    </source>
</evidence>
<sequence>MNNHPHTSSSIDAIFADTWLMVCQLRQGSPISNGNVFYRKVCELIDKTRQILQQQGYDERAIDHMQYAQCALIDESIMNRPSPDDGYQTWLQSPLQARYFNTLEAGDKLWDRVNTVLKETNPNQEVLLCFHRVLTLGFVGKFRRLNDPERERIVAQLDALLPSITLSSALPLVVKPQLRFSRRRLYMLGWLGGILLLVALWWGFSASLEHLLQSWMIQGQ</sequence>
<dbReference type="EMBL" id="LGAA01000018">
    <property type="protein sequence ID" value="KPD02827.1"/>
    <property type="molecule type" value="Genomic_DNA"/>
</dbReference>
<dbReference type="Gene3D" id="1.25.40.590">
    <property type="entry name" value="Type IV / VI secretion system, DotU"/>
    <property type="match status" value="1"/>
</dbReference>
<dbReference type="Pfam" id="PF09850">
    <property type="entry name" value="DotU"/>
    <property type="match status" value="1"/>
</dbReference>